<evidence type="ECO:0000313" key="2">
    <source>
        <dbReference type="Proteomes" id="UP000664940"/>
    </source>
</evidence>
<comment type="caution">
    <text evidence="1">The sequence shown here is derived from an EMBL/GenBank/DDBJ whole genome shotgun (WGS) entry which is preliminary data.</text>
</comment>
<reference evidence="1 2" key="1">
    <citation type="journal article" date="2020" name="Nature">
        <title>Six reference-quality genomes reveal evolution of bat adaptations.</title>
        <authorList>
            <person name="Jebb D."/>
            <person name="Huang Z."/>
            <person name="Pippel M."/>
            <person name="Hughes G.M."/>
            <person name="Lavrichenko K."/>
            <person name="Devanna P."/>
            <person name="Winkler S."/>
            <person name="Jermiin L.S."/>
            <person name="Skirmuntt E.C."/>
            <person name="Katzourakis A."/>
            <person name="Burkitt-Gray L."/>
            <person name="Ray D.A."/>
            <person name="Sullivan K.A.M."/>
            <person name="Roscito J.G."/>
            <person name="Kirilenko B.M."/>
            <person name="Davalos L.M."/>
            <person name="Corthals A.P."/>
            <person name="Power M.L."/>
            <person name="Jones G."/>
            <person name="Ransome R.D."/>
            <person name="Dechmann D.K.N."/>
            <person name="Locatelli A.G."/>
            <person name="Puechmaille S.J."/>
            <person name="Fedrigo O."/>
            <person name="Jarvis E.D."/>
            <person name="Hiller M."/>
            <person name="Vernes S.C."/>
            <person name="Myers E.W."/>
            <person name="Teeling E.C."/>
        </authorList>
    </citation>
    <scope>NUCLEOTIDE SEQUENCE [LARGE SCALE GENOMIC DNA]</scope>
    <source>
        <strain evidence="1">Bat1K_MPI-CBG_1</strain>
    </source>
</reference>
<evidence type="ECO:0000313" key="1">
    <source>
        <dbReference type="EMBL" id="KAF6073464.1"/>
    </source>
</evidence>
<accession>A0A833YCI9</accession>
<protein>
    <submittedName>
        <fullName evidence="1">Uncharacterized protein</fullName>
    </submittedName>
</protein>
<name>A0A833YCI9_9CHIR</name>
<dbReference type="Proteomes" id="UP000664940">
    <property type="component" value="Unassembled WGS sequence"/>
</dbReference>
<dbReference type="AlphaFoldDB" id="A0A833YCI9"/>
<gene>
    <name evidence="1" type="ORF">HJG60_009588</name>
</gene>
<dbReference type="EMBL" id="JABVXQ010000016">
    <property type="protein sequence ID" value="KAF6073464.1"/>
    <property type="molecule type" value="Genomic_DNA"/>
</dbReference>
<sequence>MPFWMGRFSQGRTLREAFSEHVSYCAENVTTLLGPTGERTEQGQADGFSAFAKSQGTCHQPHSSGLTSRLPCPDVGLRRFQRCVSFHFDSNAKVAPSAPEAEPLQGNSRKILNYLAAPELLVWPHWIGKYGQADHRPWTLGGKGDAMAHLSWGKTWLGPAHYCQFLEQASVSRQLWEMSSVS</sequence>
<proteinExistence type="predicted"/>
<organism evidence="1 2">
    <name type="scientific">Phyllostomus discolor</name>
    <name type="common">pale spear-nosed bat</name>
    <dbReference type="NCBI Taxonomy" id="89673"/>
    <lineage>
        <taxon>Eukaryota</taxon>
        <taxon>Metazoa</taxon>
        <taxon>Chordata</taxon>
        <taxon>Craniata</taxon>
        <taxon>Vertebrata</taxon>
        <taxon>Euteleostomi</taxon>
        <taxon>Mammalia</taxon>
        <taxon>Eutheria</taxon>
        <taxon>Laurasiatheria</taxon>
        <taxon>Chiroptera</taxon>
        <taxon>Yangochiroptera</taxon>
        <taxon>Phyllostomidae</taxon>
        <taxon>Phyllostominae</taxon>
        <taxon>Phyllostomus</taxon>
    </lineage>
</organism>